<dbReference type="InterPro" id="IPR050639">
    <property type="entry name" value="SSR_resolvase"/>
</dbReference>
<evidence type="ECO:0000313" key="2">
    <source>
        <dbReference type="EMBL" id="RHG54417.1"/>
    </source>
</evidence>
<dbReference type="SMART" id="SM00857">
    <property type="entry name" value="Resolvase"/>
    <property type="match status" value="1"/>
</dbReference>
<dbReference type="AlphaFoldDB" id="A0A3R6HRG3"/>
<dbReference type="Pfam" id="PF00239">
    <property type="entry name" value="Resolvase"/>
    <property type="match status" value="1"/>
</dbReference>
<dbReference type="Proteomes" id="UP000286595">
    <property type="component" value="Unassembled WGS sequence"/>
</dbReference>
<reference evidence="2 3" key="1">
    <citation type="submission" date="2018-08" db="EMBL/GenBank/DDBJ databases">
        <title>A genome reference for cultivated species of the human gut microbiota.</title>
        <authorList>
            <person name="Zou Y."/>
            <person name="Xue W."/>
            <person name="Luo G."/>
        </authorList>
    </citation>
    <scope>NUCLEOTIDE SEQUENCE [LARGE SCALE GENOMIC DNA]</scope>
    <source>
        <strain evidence="2 3">AM22-12LB</strain>
    </source>
</reference>
<organism evidence="2 3">
    <name type="scientific">Coprococcus comes</name>
    <dbReference type="NCBI Taxonomy" id="410072"/>
    <lineage>
        <taxon>Bacteria</taxon>
        <taxon>Bacillati</taxon>
        <taxon>Bacillota</taxon>
        <taxon>Clostridia</taxon>
        <taxon>Lachnospirales</taxon>
        <taxon>Lachnospiraceae</taxon>
        <taxon>Coprococcus</taxon>
    </lineage>
</organism>
<dbReference type="PANTHER" id="PTHR30461">
    <property type="entry name" value="DNA-INVERTASE FROM LAMBDOID PROPHAGE"/>
    <property type="match status" value="1"/>
</dbReference>
<proteinExistence type="predicted"/>
<dbReference type="SUPFAM" id="SSF53041">
    <property type="entry name" value="Resolvase-like"/>
    <property type="match status" value="1"/>
</dbReference>
<name>A0A3R6HRG3_9FIRM</name>
<comment type="caution">
    <text evidence="2">The sequence shown here is derived from an EMBL/GenBank/DDBJ whole genome shotgun (WGS) entry which is preliminary data.</text>
</comment>
<evidence type="ECO:0000313" key="3">
    <source>
        <dbReference type="Proteomes" id="UP000286595"/>
    </source>
</evidence>
<feature type="domain" description="Resolvase/invertase-type recombinase catalytic" evidence="1">
    <location>
        <begin position="13"/>
        <end position="155"/>
    </location>
</feature>
<dbReference type="InterPro" id="IPR036162">
    <property type="entry name" value="Resolvase-like_N_sf"/>
</dbReference>
<dbReference type="PANTHER" id="PTHR30461:SF23">
    <property type="entry name" value="DNA RECOMBINASE-RELATED"/>
    <property type="match status" value="1"/>
</dbReference>
<gene>
    <name evidence="2" type="ORF">DW252_17250</name>
</gene>
<protein>
    <submittedName>
        <fullName evidence="2">Recombinase family protein</fullName>
    </submittedName>
</protein>
<evidence type="ECO:0000259" key="1">
    <source>
        <dbReference type="PROSITE" id="PS51736"/>
    </source>
</evidence>
<dbReference type="Gene3D" id="3.40.50.1390">
    <property type="entry name" value="Resolvase, N-terminal catalytic domain"/>
    <property type="match status" value="1"/>
</dbReference>
<dbReference type="CDD" id="cd00338">
    <property type="entry name" value="Ser_Recombinase"/>
    <property type="match status" value="1"/>
</dbReference>
<dbReference type="PROSITE" id="PS51736">
    <property type="entry name" value="RECOMBINASES_3"/>
    <property type="match status" value="1"/>
</dbReference>
<feature type="non-terminal residue" evidence="2">
    <location>
        <position position="155"/>
    </location>
</feature>
<accession>A0A3R6HRG3</accession>
<sequence length="155" mass="17597">MREVEILKKKQLKCYLYTRVSTSMQVDGYSLDAQRDKLRKYAAYEDMIVAGEYSDEGFSGKNIQGRQEFQRMLNDIQDGKDDVSYVLVFKLSRFGRNAADVLNSLQLMQDFGVNLICVEDGIDSSKDAGKLMISVLSAVAEIERENIRTQTMAGR</sequence>
<dbReference type="GO" id="GO:0003677">
    <property type="term" value="F:DNA binding"/>
    <property type="evidence" value="ECO:0007669"/>
    <property type="project" value="InterPro"/>
</dbReference>
<dbReference type="GO" id="GO:0000150">
    <property type="term" value="F:DNA strand exchange activity"/>
    <property type="evidence" value="ECO:0007669"/>
    <property type="project" value="InterPro"/>
</dbReference>
<dbReference type="EMBL" id="QRIM01000047">
    <property type="protein sequence ID" value="RHG54417.1"/>
    <property type="molecule type" value="Genomic_DNA"/>
</dbReference>
<dbReference type="InterPro" id="IPR006119">
    <property type="entry name" value="Resolv_N"/>
</dbReference>